<evidence type="ECO:0000313" key="1">
    <source>
        <dbReference type="EMBL" id="GAL08429.1"/>
    </source>
</evidence>
<proteinExistence type="predicted"/>
<dbReference type="Proteomes" id="UP000029227">
    <property type="component" value="Unassembled WGS sequence"/>
</dbReference>
<reference evidence="1 2" key="1">
    <citation type="journal article" date="2014" name="Genome Announc.">
        <title>Draft Genome Sequences of Two Vibrionaceae Species, Vibrio ponticus C121 and Photobacterium aphoticum C119, Isolated as Coral Reef Microbiota.</title>
        <authorList>
            <person name="Al-saari N."/>
            <person name="Meirelles P.M."/>
            <person name="Mino S."/>
            <person name="Suda W."/>
            <person name="Oshima K."/>
            <person name="Hattori M."/>
            <person name="Ohkuma M."/>
            <person name="Thompson F.L."/>
            <person name="Gomez-Gil B."/>
            <person name="Sawabe T."/>
            <person name="Sawabe T."/>
        </authorList>
    </citation>
    <scope>NUCLEOTIDE SEQUENCE [LARGE SCALE GENOMIC DNA]</scope>
    <source>
        <strain evidence="1 2">JCM 19237</strain>
    </source>
</reference>
<comment type="caution">
    <text evidence="1">The sequence shown here is derived from an EMBL/GenBank/DDBJ whole genome shotgun (WGS) entry which is preliminary data.</text>
</comment>
<protein>
    <submittedName>
        <fullName evidence="1">Uncharacterized protein</fullName>
    </submittedName>
</protein>
<gene>
    <name evidence="1" type="ORF">JCM19237_25</name>
</gene>
<dbReference type="STRING" id="754436.JCM19237_25"/>
<name>A0A090R2U2_9GAMM</name>
<accession>A0A090R2U2</accession>
<sequence>MLSRLKRLLLRLILILLLIPPVLVAGGWVIDPPVWAGKSTVPCFRLKITRRVQRTTGYH</sequence>
<organism evidence="1 2">
    <name type="scientific">Photobacterium aphoticum</name>
    <dbReference type="NCBI Taxonomy" id="754436"/>
    <lineage>
        <taxon>Bacteria</taxon>
        <taxon>Pseudomonadati</taxon>
        <taxon>Pseudomonadota</taxon>
        <taxon>Gammaproteobacteria</taxon>
        <taxon>Vibrionales</taxon>
        <taxon>Vibrionaceae</taxon>
        <taxon>Photobacterium</taxon>
    </lineage>
</organism>
<dbReference type="AlphaFoldDB" id="A0A090R2U2"/>
<evidence type="ECO:0000313" key="2">
    <source>
        <dbReference type="Proteomes" id="UP000029227"/>
    </source>
</evidence>
<dbReference type="EMBL" id="BBMN01000026">
    <property type="protein sequence ID" value="GAL08429.1"/>
    <property type="molecule type" value="Genomic_DNA"/>
</dbReference>